<dbReference type="InterPro" id="IPR056139">
    <property type="entry name" value="DUF7722"/>
</dbReference>
<evidence type="ECO:0000313" key="3">
    <source>
        <dbReference type="Proteomes" id="UP001642260"/>
    </source>
</evidence>
<name>A0ABC8LX62_ERUVS</name>
<keyword evidence="3" id="KW-1185">Reference proteome</keyword>
<comment type="caution">
    <text evidence="2">The sequence shown here is derived from an EMBL/GenBank/DDBJ whole genome shotgun (WGS) entry which is preliminary data.</text>
</comment>
<dbReference type="EMBL" id="CAKOAT010770709">
    <property type="protein sequence ID" value="CAH8387898.1"/>
    <property type="molecule type" value="Genomic_DNA"/>
</dbReference>
<dbReference type="PANTHER" id="PTHR33513">
    <property type="entry name" value="OS06G0523300 PROTEIN"/>
    <property type="match status" value="1"/>
</dbReference>
<feature type="domain" description="DUF7722" evidence="1">
    <location>
        <begin position="55"/>
        <end position="101"/>
    </location>
</feature>
<accession>A0ABC8LX62</accession>
<dbReference type="Pfam" id="PF24847">
    <property type="entry name" value="DUF7722"/>
    <property type="match status" value="1"/>
</dbReference>
<dbReference type="AlphaFoldDB" id="A0ABC8LX62"/>
<sequence>MSRVSQLTLIFGDKLQTINTNSDDVVKKPLAPYHRDQLDNREVASWSSFQMPLHYPRFTKEDYEAMSEEELDRLLKLYGLTTDHGDLSCKKQFAMGAFLWEKEVDSSPDMHEVINPSSSVEDLGESSLMGLVTALKYMVHYVFGV</sequence>
<proteinExistence type="predicted"/>
<protein>
    <recommendedName>
        <fullName evidence="1">DUF7722 domain-containing protein</fullName>
    </recommendedName>
</protein>
<evidence type="ECO:0000313" key="2">
    <source>
        <dbReference type="EMBL" id="CAH8387898.1"/>
    </source>
</evidence>
<organism evidence="2 3">
    <name type="scientific">Eruca vesicaria subsp. sativa</name>
    <name type="common">Garden rocket</name>
    <name type="synonym">Eruca sativa</name>
    <dbReference type="NCBI Taxonomy" id="29727"/>
    <lineage>
        <taxon>Eukaryota</taxon>
        <taxon>Viridiplantae</taxon>
        <taxon>Streptophyta</taxon>
        <taxon>Embryophyta</taxon>
        <taxon>Tracheophyta</taxon>
        <taxon>Spermatophyta</taxon>
        <taxon>Magnoliopsida</taxon>
        <taxon>eudicotyledons</taxon>
        <taxon>Gunneridae</taxon>
        <taxon>Pentapetalae</taxon>
        <taxon>rosids</taxon>
        <taxon>malvids</taxon>
        <taxon>Brassicales</taxon>
        <taxon>Brassicaceae</taxon>
        <taxon>Brassiceae</taxon>
        <taxon>Eruca</taxon>
    </lineage>
</organism>
<gene>
    <name evidence="2" type="ORF">ERUC_LOCUS40381</name>
</gene>
<evidence type="ECO:0000259" key="1">
    <source>
        <dbReference type="Pfam" id="PF24847"/>
    </source>
</evidence>
<dbReference type="PANTHER" id="PTHR33513:SF49">
    <property type="entry name" value="(RAPE) HYPOTHETICAL PROTEIN"/>
    <property type="match status" value="1"/>
</dbReference>
<reference evidence="2 3" key="1">
    <citation type="submission" date="2022-03" db="EMBL/GenBank/DDBJ databases">
        <authorList>
            <person name="Macdonald S."/>
            <person name="Ahmed S."/>
            <person name="Newling K."/>
        </authorList>
    </citation>
    <scope>NUCLEOTIDE SEQUENCE [LARGE SCALE GENOMIC DNA]</scope>
</reference>
<dbReference type="Proteomes" id="UP001642260">
    <property type="component" value="Unassembled WGS sequence"/>
</dbReference>